<feature type="region of interest" description="Disordered" evidence="1">
    <location>
        <begin position="83"/>
        <end position="106"/>
    </location>
</feature>
<dbReference type="EMBL" id="CADCXU010019888">
    <property type="protein sequence ID" value="CAB0007986.1"/>
    <property type="molecule type" value="Genomic_DNA"/>
</dbReference>
<keyword evidence="3" id="KW-1185">Reference proteome</keyword>
<dbReference type="AlphaFoldDB" id="A0A6H5GXM5"/>
<dbReference type="Proteomes" id="UP000479000">
    <property type="component" value="Unassembled WGS sequence"/>
</dbReference>
<gene>
    <name evidence="2" type="ORF">NTEN_LOCUS13232</name>
</gene>
<protein>
    <submittedName>
        <fullName evidence="2">Uncharacterized protein</fullName>
    </submittedName>
</protein>
<evidence type="ECO:0000313" key="2">
    <source>
        <dbReference type="EMBL" id="CAB0007986.1"/>
    </source>
</evidence>
<accession>A0A6H5GXM5</accession>
<feature type="non-terminal residue" evidence="2">
    <location>
        <position position="259"/>
    </location>
</feature>
<evidence type="ECO:0000313" key="3">
    <source>
        <dbReference type="Proteomes" id="UP000479000"/>
    </source>
</evidence>
<sequence length="259" mass="28612">MKTARRYLEVAISQGLVSEKQLIIVPSTVLKKGVTKFSGPQTYRRNGAAARLSLPSVPSRSRALALLCAHAHDCGWRAGAAEGPATNTRADGHDRCGPRTPPSPAAPHRPCIVHSSLSAPIHRVVASRSRPARLYASKFPQTAPPPYAAIPTDWSPVIRLSSDGLGSILTCIQIKPCLVKFTRFGHRREYFQKFRILSSLRYCIFHVNTKCFPSFCSHILYFAEIFLVTLPITDIVRSSSVWFMKVEQSLPEQVSVSVC</sequence>
<evidence type="ECO:0000256" key="1">
    <source>
        <dbReference type="SAM" id="MobiDB-lite"/>
    </source>
</evidence>
<organism evidence="2 3">
    <name type="scientific">Nesidiocoris tenuis</name>
    <dbReference type="NCBI Taxonomy" id="355587"/>
    <lineage>
        <taxon>Eukaryota</taxon>
        <taxon>Metazoa</taxon>
        <taxon>Ecdysozoa</taxon>
        <taxon>Arthropoda</taxon>
        <taxon>Hexapoda</taxon>
        <taxon>Insecta</taxon>
        <taxon>Pterygota</taxon>
        <taxon>Neoptera</taxon>
        <taxon>Paraneoptera</taxon>
        <taxon>Hemiptera</taxon>
        <taxon>Heteroptera</taxon>
        <taxon>Panheteroptera</taxon>
        <taxon>Cimicomorpha</taxon>
        <taxon>Miridae</taxon>
        <taxon>Dicyphina</taxon>
        <taxon>Nesidiocoris</taxon>
    </lineage>
</organism>
<proteinExistence type="predicted"/>
<name>A0A6H5GXM5_9HEMI</name>
<reference evidence="2 3" key="1">
    <citation type="submission" date="2020-02" db="EMBL/GenBank/DDBJ databases">
        <authorList>
            <person name="Ferguson B K."/>
        </authorList>
    </citation>
    <scope>NUCLEOTIDE SEQUENCE [LARGE SCALE GENOMIC DNA]</scope>
</reference>